<gene>
    <name evidence="2" type="ORF">LCGC14_1229330</name>
</gene>
<reference evidence="2" key="1">
    <citation type="journal article" date="2015" name="Nature">
        <title>Complex archaea that bridge the gap between prokaryotes and eukaryotes.</title>
        <authorList>
            <person name="Spang A."/>
            <person name="Saw J.H."/>
            <person name="Jorgensen S.L."/>
            <person name="Zaremba-Niedzwiedzka K."/>
            <person name="Martijn J."/>
            <person name="Lind A.E."/>
            <person name="van Eijk R."/>
            <person name="Schleper C."/>
            <person name="Guy L."/>
            <person name="Ettema T.J."/>
        </authorList>
    </citation>
    <scope>NUCLEOTIDE SEQUENCE</scope>
</reference>
<dbReference type="Pfam" id="PF01243">
    <property type="entry name" value="PNPOx_N"/>
    <property type="match status" value="1"/>
</dbReference>
<sequence>MNNSANVYHSGSQGWQKVFGTKGLADRQVDLIYHDEVTAEEKKFIESRDMFFIATADDQGRPTCSYKGGPVGFVRVLDDRTIAFPDYDGNGMFLTVGNIDLNNEVGLLFIDFESPHRLRVHGVATVSNDDKLIEEFEGAQLVVRIQITEMFINCSRYIHHYKKVETSRFTPEPGKESPVPDWKYLEEVQDVLPLKYKARVIKKNI</sequence>
<feature type="domain" description="Pyridoxamine 5'-phosphate oxidase N-terminal" evidence="1">
    <location>
        <begin position="38"/>
        <end position="138"/>
    </location>
</feature>
<dbReference type="Gene3D" id="2.30.110.10">
    <property type="entry name" value="Electron Transport, Fmn-binding Protein, Chain A"/>
    <property type="match status" value="1"/>
</dbReference>
<proteinExistence type="predicted"/>
<organism evidence="2">
    <name type="scientific">marine sediment metagenome</name>
    <dbReference type="NCBI Taxonomy" id="412755"/>
    <lineage>
        <taxon>unclassified sequences</taxon>
        <taxon>metagenomes</taxon>
        <taxon>ecological metagenomes</taxon>
    </lineage>
</organism>
<evidence type="ECO:0000313" key="2">
    <source>
        <dbReference type="EMBL" id="KKM91351.1"/>
    </source>
</evidence>
<dbReference type="InterPro" id="IPR012349">
    <property type="entry name" value="Split_barrel_FMN-bd"/>
</dbReference>
<dbReference type="SUPFAM" id="SSF50475">
    <property type="entry name" value="FMN-binding split barrel"/>
    <property type="match status" value="1"/>
</dbReference>
<protein>
    <recommendedName>
        <fullName evidence="1">Pyridoxamine 5'-phosphate oxidase N-terminal domain-containing protein</fullName>
    </recommendedName>
</protein>
<dbReference type="AlphaFoldDB" id="A0A0F9LW50"/>
<dbReference type="InterPro" id="IPR011576">
    <property type="entry name" value="Pyridox_Oxase_N"/>
</dbReference>
<dbReference type="PANTHER" id="PTHR42815:SF2">
    <property type="entry name" value="FAD-BINDING, PUTATIVE (AFU_ORTHOLOGUE AFUA_6G07600)-RELATED"/>
    <property type="match status" value="1"/>
</dbReference>
<dbReference type="EMBL" id="LAZR01006545">
    <property type="protein sequence ID" value="KKM91351.1"/>
    <property type="molecule type" value="Genomic_DNA"/>
</dbReference>
<evidence type="ECO:0000259" key="1">
    <source>
        <dbReference type="Pfam" id="PF01243"/>
    </source>
</evidence>
<comment type="caution">
    <text evidence="2">The sequence shown here is derived from an EMBL/GenBank/DDBJ whole genome shotgun (WGS) entry which is preliminary data.</text>
</comment>
<name>A0A0F9LW50_9ZZZZ</name>
<dbReference type="PANTHER" id="PTHR42815">
    <property type="entry name" value="FAD-BINDING, PUTATIVE (AFU_ORTHOLOGUE AFUA_6G07600)-RELATED"/>
    <property type="match status" value="1"/>
</dbReference>
<accession>A0A0F9LW50</accession>